<evidence type="ECO:0000256" key="1">
    <source>
        <dbReference type="SAM" id="Coils"/>
    </source>
</evidence>
<name>A0A821BRZ2_9BILA</name>
<dbReference type="Proteomes" id="UP000663851">
    <property type="component" value="Unassembled WGS sequence"/>
</dbReference>
<dbReference type="AlphaFoldDB" id="A0A821BRZ2"/>
<evidence type="ECO:0000313" key="3">
    <source>
        <dbReference type="Proteomes" id="UP000663851"/>
    </source>
</evidence>
<dbReference type="EMBL" id="CAJOBO010010402">
    <property type="protein sequence ID" value="CAF4598906.1"/>
    <property type="molecule type" value="Genomic_DNA"/>
</dbReference>
<protein>
    <submittedName>
        <fullName evidence="2">Uncharacterized protein</fullName>
    </submittedName>
</protein>
<keyword evidence="1" id="KW-0175">Coiled coil</keyword>
<reference evidence="2" key="1">
    <citation type="submission" date="2021-02" db="EMBL/GenBank/DDBJ databases">
        <authorList>
            <person name="Nowell W R."/>
        </authorList>
    </citation>
    <scope>NUCLEOTIDE SEQUENCE</scope>
</reference>
<feature type="coiled-coil region" evidence="1">
    <location>
        <begin position="68"/>
        <end position="99"/>
    </location>
</feature>
<organism evidence="2 3">
    <name type="scientific">Rotaria socialis</name>
    <dbReference type="NCBI Taxonomy" id="392032"/>
    <lineage>
        <taxon>Eukaryota</taxon>
        <taxon>Metazoa</taxon>
        <taxon>Spiralia</taxon>
        <taxon>Gnathifera</taxon>
        <taxon>Rotifera</taxon>
        <taxon>Eurotatoria</taxon>
        <taxon>Bdelloidea</taxon>
        <taxon>Philodinida</taxon>
        <taxon>Philodinidae</taxon>
        <taxon>Rotaria</taxon>
    </lineage>
</organism>
<accession>A0A821BRZ2</accession>
<sequence length="101" mass="12520">MQENNFFKIDHRYNNNNNNNIPRITTNARPSVKSYHEQIETMLTRWHQLQKEKHRQQQQQSQCQYQPINFDEIMEADLDRQLQELEQQEQEQYNRLEQTLD</sequence>
<comment type="caution">
    <text evidence="2">The sequence shown here is derived from an EMBL/GenBank/DDBJ whole genome shotgun (WGS) entry which is preliminary data.</text>
</comment>
<feature type="non-terminal residue" evidence="2">
    <location>
        <position position="101"/>
    </location>
</feature>
<gene>
    <name evidence="2" type="ORF">HFQ381_LOCUS33426</name>
</gene>
<evidence type="ECO:0000313" key="2">
    <source>
        <dbReference type="EMBL" id="CAF4598906.1"/>
    </source>
</evidence>
<proteinExistence type="predicted"/>